<feature type="non-terminal residue" evidence="1">
    <location>
        <position position="313"/>
    </location>
</feature>
<dbReference type="AlphaFoldDB" id="A0A6L2JB81"/>
<evidence type="ECO:0008006" key="2">
    <source>
        <dbReference type="Google" id="ProtNLM"/>
    </source>
</evidence>
<reference evidence="1" key="1">
    <citation type="journal article" date="2019" name="Sci. Rep.">
        <title>Draft genome of Tanacetum cinerariifolium, the natural source of mosquito coil.</title>
        <authorList>
            <person name="Yamashiro T."/>
            <person name="Shiraishi A."/>
            <person name="Satake H."/>
            <person name="Nakayama K."/>
        </authorList>
    </citation>
    <scope>NUCLEOTIDE SEQUENCE</scope>
</reference>
<sequence length="313" mass="35395">MSQLALGSCLSCSAPAFSASNSCVYDPNSNSFDCPPDSYHPPHPTYETYSGDSCGIDSHLGYDCPPQFLLNYEPEPGYIQNYNSYPHDSLSFPQQYPCCDNCRGLHETFQCQPMNQNSYNSNFSGFDQSQTPQFPVIHPPPQETSIEILHDQENAINSVQTFLRKFNHFSFFETPKVLLLAWDRVFEIKDTFGDKQYKPEDMQELFHKLSIDVQNIHEELAEYINTLGWNRPAFYDDDDDDDDVDYTIAITPVLSTEEPIDSLSMGDDHLDIISATGSDEVIKSSVENLVPIPSESEGIPEHMCDVPFHDNSP</sequence>
<accession>A0A6L2JB81</accession>
<comment type="caution">
    <text evidence="1">The sequence shown here is derived from an EMBL/GenBank/DDBJ whole genome shotgun (WGS) entry which is preliminary data.</text>
</comment>
<protein>
    <recommendedName>
        <fullName evidence="2">Reverse transcriptase domain-containing protein</fullName>
    </recommendedName>
</protein>
<dbReference type="EMBL" id="BKCJ010000542">
    <property type="protein sequence ID" value="GEU34131.1"/>
    <property type="molecule type" value="Genomic_DNA"/>
</dbReference>
<name>A0A6L2JB81_TANCI</name>
<gene>
    <name evidence="1" type="ORF">Tci_006109</name>
</gene>
<evidence type="ECO:0000313" key="1">
    <source>
        <dbReference type="EMBL" id="GEU34131.1"/>
    </source>
</evidence>
<proteinExistence type="predicted"/>
<organism evidence="1">
    <name type="scientific">Tanacetum cinerariifolium</name>
    <name type="common">Dalmatian daisy</name>
    <name type="synonym">Chrysanthemum cinerariifolium</name>
    <dbReference type="NCBI Taxonomy" id="118510"/>
    <lineage>
        <taxon>Eukaryota</taxon>
        <taxon>Viridiplantae</taxon>
        <taxon>Streptophyta</taxon>
        <taxon>Embryophyta</taxon>
        <taxon>Tracheophyta</taxon>
        <taxon>Spermatophyta</taxon>
        <taxon>Magnoliopsida</taxon>
        <taxon>eudicotyledons</taxon>
        <taxon>Gunneridae</taxon>
        <taxon>Pentapetalae</taxon>
        <taxon>asterids</taxon>
        <taxon>campanulids</taxon>
        <taxon>Asterales</taxon>
        <taxon>Asteraceae</taxon>
        <taxon>Asteroideae</taxon>
        <taxon>Anthemideae</taxon>
        <taxon>Anthemidinae</taxon>
        <taxon>Tanacetum</taxon>
    </lineage>
</organism>